<dbReference type="InterPro" id="IPR051911">
    <property type="entry name" value="SDR_oxidoreductase"/>
</dbReference>
<protein>
    <submittedName>
        <fullName evidence="5">Uncharacterized protein</fullName>
    </submittedName>
</protein>
<comment type="similarity">
    <text evidence="1 4">Belongs to the short-chain dehydrogenases/reductases (SDR) family.</text>
</comment>
<keyword evidence="2" id="KW-0521">NADP</keyword>
<evidence type="ECO:0000256" key="2">
    <source>
        <dbReference type="ARBA" id="ARBA00022857"/>
    </source>
</evidence>
<dbReference type="Proteomes" id="UP001276659">
    <property type="component" value="Unassembled WGS sequence"/>
</dbReference>
<accession>A0AAD9Z204</accession>
<dbReference type="InterPro" id="IPR020904">
    <property type="entry name" value="Sc_DH/Rdtase_CS"/>
</dbReference>
<name>A0AAD9Z204_9LECA</name>
<evidence type="ECO:0000313" key="6">
    <source>
        <dbReference type="Proteomes" id="UP001276659"/>
    </source>
</evidence>
<gene>
    <name evidence="5" type="ORF">OEA41_008724</name>
</gene>
<dbReference type="Pfam" id="PF00106">
    <property type="entry name" value="adh_short"/>
    <property type="match status" value="1"/>
</dbReference>
<dbReference type="InterPro" id="IPR036291">
    <property type="entry name" value="NAD(P)-bd_dom_sf"/>
</dbReference>
<sequence length="282" mass="29985">MAAVWFITGVSSGLGTEIALQALSSNQRVIGTVRSRTKAASQVSTIENKGGRILELDVTDAAACPAVFKKAESLYGQINVLVNNAGYSLLGAVEDLGDEEARTQMETNFFGPHRLIRAALPGFRARKSGTIVNITSVAGIDGLPSCGLYAASKFALEGLSESLARETAPFNINVLIVEPGAFRTNFLSAIALPNKPHTEDYKTVKAVFDKFSTMAGQQPGDPAKAAARIFEAVSGQGMAGHLKGKVLRMPLGDDCVERFEVKIKSMGEDLENVTEVARSTSF</sequence>
<dbReference type="PANTHER" id="PTHR43976">
    <property type="entry name" value="SHORT CHAIN DEHYDROGENASE"/>
    <property type="match status" value="1"/>
</dbReference>
<dbReference type="InterPro" id="IPR002347">
    <property type="entry name" value="SDR_fam"/>
</dbReference>
<dbReference type="PRINTS" id="PR00081">
    <property type="entry name" value="GDHRDH"/>
</dbReference>
<evidence type="ECO:0000313" key="5">
    <source>
        <dbReference type="EMBL" id="KAK3169341.1"/>
    </source>
</evidence>
<dbReference type="PANTHER" id="PTHR43976:SF16">
    <property type="entry name" value="SHORT-CHAIN DEHYDROGENASE_REDUCTASE FAMILY PROTEIN"/>
    <property type="match status" value="1"/>
</dbReference>
<keyword evidence="6" id="KW-1185">Reference proteome</keyword>
<comment type="caution">
    <text evidence="5">The sequence shown here is derived from an EMBL/GenBank/DDBJ whole genome shotgun (WGS) entry which is preliminary data.</text>
</comment>
<dbReference type="GO" id="GO:0016491">
    <property type="term" value="F:oxidoreductase activity"/>
    <property type="evidence" value="ECO:0007669"/>
    <property type="project" value="UniProtKB-KW"/>
</dbReference>
<dbReference type="SUPFAM" id="SSF51735">
    <property type="entry name" value="NAD(P)-binding Rossmann-fold domains"/>
    <property type="match status" value="1"/>
</dbReference>
<reference evidence="5" key="1">
    <citation type="submission" date="2022-11" db="EMBL/GenBank/DDBJ databases">
        <title>Chromosomal genome sequence assembly and mating type (MAT) locus characterization of the leprose asexual lichenized fungus Lepraria neglecta (Nyl.) Erichsen.</title>
        <authorList>
            <person name="Allen J.L."/>
            <person name="Pfeffer B."/>
        </authorList>
    </citation>
    <scope>NUCLEOTIDE SEQUENCE</scope>
    <source>
        <strain evidence="5">Allen 5258</strain>
    </source>
</reference>
<evidence type="ECO:0000256" key="1">
    <source>
        <dbReference type="ARBA" id="ARBA00006484"/>
    </source>
</evidence>
<dbReference type="Gene3D" id="3.40.50.720">
    <property type="entry name" value="NAD(P)-binding Rossmann-like Domain"/>
    <property type="match status" value="1"/>
</dbReference>
<evidence type="ECO:0000256" key="3">
    <source>
        <dbReference type="ARBA" id="ARBA00023002"/>
    </source>
</evidence>
<dbReference type="PROSITE" id="PS00061">
    <property type="entry name" value="ADH_SHORT"/>
    <property type="match status" value="1"/>
</dbReference>
<organism evidence="5 6">
    <name type="scientific">Lepraria neglecta</name>
    <dbReference type="NCBI Taxonomy" id="209136"/>
    <lineage>
        <taxon>Eukaryota</taxon>
        <taxon>Fungi</taxon>
        <taxon>Dikarya</taxon>
        <taxon>Ascomycota</taxon>
        <taxon>Pezizomycotina</taxon>
        <taxon>Lecanoromycetes</taxon>
        <taxon>OSLEUM clade</taxon>
        <taxon>Lecanoromycetidae</taxon>
        <taxon>Lecanorales</taxon>
        <taxon>Lecanorineae</taxon>
        <taxon>Stereocaulaceae</taxon>
        <taxon>Lepraria</taxon>
    </lineage>
</organism>
<proteinExistence type="inferred from homology"/>
<evidence type="ECO:0000256" key="4">
    <source>
        <dbReference type="RuleBase" id="RU000363"/>
    </source>
</evidence>
<dbReference type="PRINTS" id="PR00080">
    <property type="entry name" value="SDRFAMILY"/>
</dbReference>
<dbReference type="AlphaFoldDB" id="A0AAD9Z204"/>
<keyword evidence="3" id="KW-0560">Oxidoreductase</keyword>
<dbReference type="CDD" id="cd05374">
    <property type="entry name" value="17beta-HSD-like_SDR_c"/>
    <property type="match status" value="1"/>
</dbReference>
<dbReference type="EMBL" id="JASNWA010000009">
    <property type="protein sequence ID" value="KAK3169341.1"/>
    <property type="molecule type" value="Genomic_DNA"/>
</dbReference>